<dbReference type="GeneID" id="20655432"/>
<feature type="region of interest" description="Disordered" evidence="1">
    <location>
        <begin position="40"/>
        <end position="60"/>
    </location>
</feature>
<evidence type="ECO:0000313" key="2">
    <source>
        <dbReference type="EMBL" id="EGZ24189.1"/>
    </source>
</evidence>
<dbReference type="InParanoid" id="G4YSR7"/>
<dbReference type="AlphaFoldDB" id="G4YSR7"/>
<keyword evidence="3" id="KW-1185">Reference proteome</keyword>
<reference evidence="2 3" key="1">
    <citation type="journal article" date="2006" name="Science">
        <title>Phytophthora genome sequences uncover evolutionary origins and mechanisms of pathogenesis.</title>
        <authorList>
            <person name="Tyler B.M."/>
            <person name="Tripathy S."/>
            <person name="Zhang X."/>
            <person name="Dehal P."/>
            <person name="Jiang R.H."/>
            <person name="Aerts A."/>
            <person name="Arredondo F.D."/>
            <person name="Baxter L."/>
            <person name="Bensasson D."/>
            <person name="Beynon J.L."/>
            <person name="Chapman J."/>
            <person name="Damasceno C.M."/>
            <person name="Dorrance A.E."/>
            <person name="Dou D."/>
            <person name="Dickerman A.W."/>
            <person name="Dubchak I.L."/>
            <person name="Garbelotto M."/>
            <person name="Gijzen M."/>
            <person name="Gordon S.G."/>
            <person name="Govers F."/>
            <person name="Grunwald N.J."/>
            <person name="Huang W."/>
            <person name="Ivors K.L."/>
            <person name="Jones R.W."/>
            <person name="Kamoun S."/>
            <person name="Krampis K."/>
            <person name="Lamour K.H."/>
            <person name="Lee M.K."/>
            <person name="McDonald W.H."/>
            <person name="Medina M."/>
            <person name="Meijer H.J."/>
            <person name="Nordberg E.K."/>
            <person name="Maclean D.J."/>
            <person name="Ospina-Giraldo M.D."/>
            <person name="Morris P.F."/>
            <person name="Phuntumart V."/>
            <person name="Putnam N.H."/>
            <person name="Rash S."/>
            <person name="Rose J.K."/>
            <person name="Sakihama Y."/>
            <person name="Salamov A.A."/>
            <person name="Savidor A."/>
            <person name="Scheuring C.F."/>
            <person name="Smith B.M."/>
            <person name="Sobral B.W."/>
            <person name="Terry A."/>
            <person name="Torto-Alalibo T.A."/>
            <person name="Win J."/>
            <person name="Xu Z."/>
            <person name="Zhang H."/>
            <person name="Grigoriev I.V."/>
            <person name="Rokhsar D.S."/>
            <person name="Boore J.L."/>
        </authorList>
    </citation>
    <scope>NUCLEOTIDE SEQUENCE [LARGE SCALE GENOMIC DNA]</scope>
    <source>
        <strain evidence="2 3">P6497</strain>
    </source>
</reference>
<accession>G4YSR7</accession>
<sequence>MASDLKTSTALLTPEDLYAHARRFGVDLSREPYLLSLIKQAATTPNPPKRQHESDDESGGERYFLDQIKILRHQQQQAPSHSTQDGAWMAFEELVSPETSNSTKKPTNTYYYNFVTNSRQEMHPLVPLFGDNEWAGNDDADPMTRAADPLEFENAATLHKQTSMKNIAALEILCFHCWWKETSLLGETRQCRLRLYFSIPTRHFQVVLEDSPNVFTISHIAHSVTGIPLSVWDLHEGARLTVLGRPTTLRQASLLTRQWLDVHERRLRPVMESLQKELAKYELRSHGRSAAAPVSGRILCADPHRSRSGVSLRQLLDDIAMLQSKLATYRPDLARRLCEPLADLDIA</sequence>
<gene>
    <name evidence="2" type="ORF">PHYSODRAFT_481878</name>
</gene>
<organism evidence="2 3">
    <name type="scientific">Phytophthora sojae (strain P6497)</name>
    <name type="common">Soybean stem and root rot agent</name>
    <name type="synonym">Phytophthora megasperma f. sp. glycines</name>
    <dbReference type="NCBI Taxonomy" id="1094619"/>
    <lineage>
        <taxon>Eukaryota</taxon>
        <taxon>Sar</taxon>
        <taxon>Stramenopiles</taxon>
        <taxon>Oomycota</taxon>
        <taxon>Peronosporomycetes</taxon>
        <taxon>Peronosporales</taxon>
        <taxon>Peronosporaceae</taxon>
        <taxon>Phytophthora</taxon>
    </lineage>
</organism>
<dbReference type="OMA" id="VYTISHI"/>
<proteinExistence type="predicted"/>
<protein>
    <submittedName>
        <fullName evidence="2">Uncharacterized protein</fullName>
    </submittedName>
</protein>
<evidence type="ECO:0000313" key="3">
    <source>
        <dbReference type="Proteomes" id="UP000002640"/>
    </source>
</evidence>
<dbReference type="RefSeq" id="XP_009519477.1">
    <property type="nucleotide sequence ID" value="XM_009521182.1"/>
</dbReference>
<dbReference type="EMBL" id="JH159152">
    <property type="protein sequence ID" value="EGZ24189.1"/>
    <property type="molecule type" value="Genomic_DNA"/>
</dbReference>
<name>G4YSR7_PHYSP</name>
<dbReference type="KEGG" id="psoj:PHYSODRAFT_481878"/>
<dbReference type="Proteomes" id="UP000002640">
    <property type="component" value="Unassembled WGS sequence"/>
</dbReference>
<evidence type="ECO:0000256" key="1">
    <source>
        <dbReference type="SAM" id="MobiDB-lite"/>
    </source>
</evidence>